<comment type="subcellular location">
    <subcellularLocation>
        <location evidence="1">Nucleus</location>
    </subcellularLocation>
</comment>
<comment type="similarity">
    <text evidence="2">Belongs to the Mediator complex subunit 27 family.</text>
</comment>
<keyword evidence="3" id="KW-0805">Transcription regulation</keyword>
<evidence type="ECO:0000313" key="6">
    <source>
        <dbReference type="EMBL" id="KAF1837282.1"/>
    </source>
</evidence>
<dbReference type="Proteomes" id="UP000800040">
    <property type="component" value="Unassembled WGS sequence"/>
</dbReference>
<protein>
    <submittedName>
        <fullName evidence="6">Uncharacterized protein</fullName>
    </submittedName>
</protein>
<gene>
    <name evidence="6" type="ORF">BDW02DRAFT_157558</name>
</gene>
<keyword evidence="7" id="KW-1185">Reference proteome</keyword>
<dbReference type="GO" id="GO:0016592">
    <property type="term" value="C:mediator complex"/>
    <property type="evidence" value="ECO:0007669"/>
    <property type="project" value="InterPro"/>
</dbReference>
<evidence type="ECO:0000256" key="2">
    <source>
        <dbReference type="ARBA" id="ARBA00008048"/>
    </source>
</evidence>
<evidence type="ECO:0000256" key="4">
    <source>
        <dbReference type="ARBA" id="ARBA00023163"/>
    </source>
</evidence>
<reference evidence="6" key="1">
    <citation type="submission" date="2020-01" db="EMBL/GenBank/DDBJ databases">
        <authorList>
            <consortium name="DOE Joint Genome Institute"/>
            <person name="Haridas S."/>
            <person name="Albert R."/>
            <person name="Binder M."/>
            <person name="Bloem J."/>
            <person name="Labutti K."/>
            <person name="Salamov A."/>
            <person name="Andreopoulos B."/>
            <person name="Baker S.E."/>
            <person name="Barry K."/>
            <person name="Bills G."/>
            <person name="Bluhm B.H."/>
            <person name="Cannon C."/>
            <person name="Castanera R."/>
            <person name="Culley D.E."/>
            <person name="Daum C."/>
            <person name="Ezra D."/>
            <person name="Gonzalez J.B."/>
            <person name="Henrissat B."/>
            <person name="Kuo A."/>
            <person name="Liang C."/>
            <person name="Lipzen A."/>
            <person name="Lutzoni F."/>
            <person name="Magnuson J."/>
            <person name="Mondo S."/>
            <person name="Nolan M."/>
            <person name="Ohm R."/>
            <person name="Pangilinan J."/>
            <person name="Park H.-J."/>
            <person name="Ramirez L."/>
            <person name="Alfaro M."/>
            <person name="Sun H."/>
            <person name="Tritt A."/>
            <person name="Yoshinaga Y."/>
            <person name="Zwiers L.-H."/>
            <person name="Turgeon B.G."/>
            <person name="Goodwin S.B."/>
            <person name="Spatafora J.W."/>
            <person name="Crous P.W."/>
            <person name="Grigoriev I.V."/>
        </authorList>
    </citation>
    <scope>NUCLEOTIDE SEQUENCE</scope>
    <source>
        <strain evidence="6">P77</strain>
    </source>
</reference>
<evidence type="ECO:0000256" key="5">
    <source>
        <dbReference type="ARBA" id="ARBA00023242"/>
    </source>
</evidence>
<accession>A0A6A5KN50</accession>
<dbReference type="InterPro" id="IPR021627">
    <property type="entry name" value="Mediator_Med27"/>
</dbReference>
<name>A0A6A5KN50_9PLEO</name>
<dbReference type="OrthoDB" id="5326237at2759"/>
<keyword evidence="5" id="KW-0539">Nucleus</keyword>
<keyword evidence="4" id="KW-0804">Transcription</keyword>
<evidence type="ECO:0000313" key="7">
    <source>
        <dbReference type="Proteomes" id="UP000800040"/>
    </source>
</evidence>
<evidence type="ECO:0000256" key="3">
    <source>
        <dbReference type="ARBA" id="ARBA00023015"/>
    </source>
</evidence>
<dbReference type="AlphaFoldDB" id="A0A6A5KN50"/>
<sequence length="280" mass="31100">MGGPDAAAQPGAGWDEAQCTAALARLEELQAQIDNLRLAIPRIIEPFHRPPNPMTYKLYAQGVIGSQKGLEALKSQWMQHETQSVFEHVKKSFSADANLSESVTMPSHGWRERARKARESIKKTEGDSVEDIGATLTDEHLSQIIADFSQTHPNLKMEIRDDKRSILVRFLSGCVTLKFRIRIEREANGRHKLNAQCLGTTEPFLAITRCVASRPHTNDLKDLLDMIAAYKTVEGTSCAKCGKLLDNSAMTPTARRNKQIDSTGGAAKTTWEAFHEDCLE</sequence>
<dbReference type="EMBL" id="ML975263">
    <property type="protein sequence ID" value="KAF1837282.1"/>
    <property type="molecule type" value="Genomic_DNA"/>
</dbReference>
<proteinExistence type="inferred from homology"/>
<evidence type="ECO:0000256" key="1">
    <source>
        <dbReference type="ARBA" id="ARBA00004123"/>
    </source>
</evidence>
<dbReference type="Pfam" id="PF11571">
    <property type="entry name" value="Med27"/>
    <property type="match status" value="1"/>
</dbReference>
<organism evidence="6 7">
    <name type="scientific">Decorospora gaudefroyi</name>
    <dbReference type="NCBI Taxonomy" id="184978"/>
    <lineage>
        <taxon>Eukaryota</taxon>
        <taxon>Fungi</taxon>
        <taxon>Dikarya</taxon>
        <taxon>Ascomycota</taxon>
        <taxon>Pezizomycotina</taxon>
        <taxon>Dothideomycetes</taxon>
        <taxon>Pleosporomycetidae</taxon>
        <taxon>Pleosporales</taxon>
        <taxon>Pleosporineae</taxon>
        <taxon>Pleosporaceae</taxon>
        <taxon>Decorospora</taxon>
    </lineage>
</organism>